<dbReference type="EMBL" id="CP014229">
    <property type="protein sequence ID" value="AMD89709.1"/>
    <property type="molecule type" value="Genomic_DNA"/>
</dbReference>
<reference evidence="2" key="1">
    <citation type="submission" date="2016-02" db="EMBL/GenBank/DDBJ databases">
        <authorList>
            <person name="Holder M.E."/>
            <person name="Ajami N.J."/>
            <person name="Petrosino J.F."/>
        </authorList>
    </citation>
    <scope>NUCLEOTIDE SEQUENCE [LARGE SCALE GENOMIC DNA]</scope>
    <source>
        <strain evidence="2">CCUG 45958</strain>
    </source>
</reference>
<dbReference type="Gene3D" id="3.40.50.1000">
    <property type="entry name" value="HAD superfamily/HAD-like"/>
    <property type="match status" value="1"/>
</dbReference>
<dbReference type="InterPro" id="IPR050155">
    <property type="entry name" value="HAD-like_hydrolase_sf"/>
</dbReference>
<proteinExistence type="predicted"/>
<dbReference type="Pfam" id="PF13419">
    <property type="entry name" value="HAD_2"/>
    <property type="match status" value="1"/>
</dbReference>
<dbReference type="Gene3D" id="1.10.150.240">
    <property type="entry name" value="Putative phosphatase, domain 2"/>
    <property type="match status" value="1"/>
</dbReference>
<dbReference type="STRING" id="44742.AXF13_06060"/>
<gene>
    <name evidence="1" type="ORF">AXF13_06060</name>
</gene>
<dbReference type="RefSeq" id="WP_062252044.1">
    <property type="nucleotide sequence ID" value="NZ_CP014229.1"/>
</dbReference>
<dbReference type="KEGG" id="dfi:AXF13_06060"/>
<protein>
    <submittedName>
        <fullName evidence="1">Phosphoglycolate phosphatase</fullName>
    </submittedName>
</protein>
<dbReference type="InterPro" id="IPR023198">
    <property type="entry name" value="PGP-like_dom2"/>
</dbReference>
<organism evidence="1 2">
    <name type="scientific">Desulfovibrio fairfieldensis</name>
    <dbReference type="NCBI Taxonomy" id="44742"/>
    <lineage>
        <taxon>Bacteria</taxon>
        <taxon>Pseudomonadati</taxon>
        <taxon>Thermodesulfobacteriota</taxon>
        <taxon>Desulfovibrionia</taxon>
        <taxon>Desulfovibrionales</taxon>
        <taxon>Desulfovibrionaceae</taxon>
        <taxon>Desulfovibrio</taxon>
    </lineage>
</organism>
<dbReference type="InterPro" id="IPR036412">
    <property type="entry name" value="HAD-like_sf"/>
</dbReference>
<accession>A0A0X8JJ16</accession>
<dbReference type="InterPro" id="IPR023214">
    <property type="entry name" value="HAD_sf"/>
</dbReference>
<keyword evidence="2" id="KW-1185">Reference proteome</keyword>
<dbReference type="PANTHER" id="PTHR43434:SF20">
    <property type="entry name" value="5'-NUCLEOTIDASE"/>
    <property type="match status" value="1"/>
</dbReference>
<dbReference type="GO" id="GO:0005829">
    <property type="term" value="C:cytosol"/>
    <property type="evidence" value="ECO:0007669"/>
    <property type="project" value="TreeGrafter"/>
</dbReference>
<name>A0A0X8JJ16_9BACT</name>
<dbReference type="InterPro" id="IPR041492">
    <property type="entry name" value="HAD_2"/>
</dbReference>
<evidence type="ECO:0000313" key="1">
    <source>
        <dbReference type="EMBL" id="AMD89709.1"/>
    </source>
</evidence>
<dbReference type="PANTHER" id="PTHR43434">
    <property type="entry name" value="PHOSPHOGLYCOLATE PHOSPHATASE"/>
    <property type="match status" value="1"/>
</dbReference>
<dbReference type="GO" id="GO:0004713">
    <property type="term" value="F:protein tyrosine kinase activity"/>
    <property type="evidence" value="ECO:0007669"/>
    <property type="project" value="TreeGrafter"/>
</dbReference>
<dbReference type="AlphaFoldDB" id="A0A0X8JJ16"/>
<dbReference type="FunFam" id="3.40.50.1000:FF:000022">
    <property type="entry name" value="Phosphoglycolate phosphatase"/>
    <property type="match status" value="1"/>
</dbReference>
<sequence>MTYTHIFFDLDGTLTDSKPGIIRSVEHALDFFHIHVPPEQLIPFIGPPLRDSFAPFFENDTARVDMAIQKYREYYSAKGIFENSLYDGITDLLRGLQALGRRLCVATSKPEPFARRVLEHFRIDGFFSFVAGAELHGPRNNKTEVLRYACTQLGIEDMNPCLMVGDRKYDVRGAHNVGMACAGVLYGYGPREELTEARAEYLCASVDDLEKLLLADAPGA</sequence>
<dbReference type="NCBIfam" id="TIGR01549">
    <property type="entry name" value="HAD-SF-IA-v1"/>
    <property type="match status" value="1"/>
</dbReference>
<dbReference type="InterPro" id="IPR006439">
    <property type="entry name" value="HAD-SF_hydro_IA"/>
</dbReference>
<evidence type="ECO:0000313" key="2">
    <source>
        <dbReference type="Proteomes" id="UP000069241"/>
    </source>
</evidence>
<dbReference type="SUPFAM" id="SSF56784">
    <property type="entry name" value="HAD-like"/>
    <property type="match status" value="1"/>
</dbReference>
<dbReference type="Proteomes" id="UP000069241">
    <property type="component" value="Chromosome"/>
</dbReference>